<evidence type="ECO:0000313" key="3">
    <source>
        <dbReference type="EMBL" id="KAK7483499.1"/>
    </source>
</evidence>
<evidence type="ECO:0000259" key="2">
    <source>
        <dbReference type="PROSITE" id="PS50940"/>
    </source>
</evidence>
<dbReference type="SUPFAM" id="SSF88713">
    <property type="entry name" value="Glycoside hydrolase/deacetylase"/>
    <property type="match status" value="1"/>
</dbReference>
<gene>
    <name evidence="3" type="ORF">BaRGS_00025298</name>
</gene>
<dbReference type="PANTHER" id="PTHR45985">
    <property type="match status" value="1"/>
</dbReference>
<dbReference type="InterPro" id="IPR002557">
    <property type="entry name" value="Chitin-bd_dom"/>
</dbReference>
<dbReference type="Gene3D" id="3.20.20.370">
    <property type="entry name" value="Glycoside hydrolase/deacetylase"/>
    <property type="match status" value="1"/>
</dbReference>
<reference evidence="3 4" key="1">
    <citation type="journal article" date="2023" name="Sci. Data">
        <title>Genome assembly of the Korean intertidal mud-creeper Batillaria attramentaria.</title>
        <authorList>
            <person name="Patra A.K."/>
            <person name="Ho P.T."/>
            <person name="Jun S."/>
            <person name="Lee S.J."/>
            <person name="Kim Y."/>
            <person name="Won Y.J."/>
        </authorList>
    </citation>
    <scope>NUCLEOTIDE SEQUENCE [LARGE SCALE GENOMIC DNA]</scope>
    <source>
        <strain evidence="3">Wonlab-2016</strain>
    </source>
</reference>
<dbReference type="InterPro" id="IPR011330">
    <property type="entry name" value="Glyco_hydro/deAcase_b/a-brl"/>
</dbReference>
<comment type="caution">
    <text evidence="3">The sequence shown here is derived from an EMBL/GenBank/DDBJ whole genome shotgun (WGS) entry which is preliminary data.</text>
</comment>
<feature type="domain" description="Chitin-binding type-2" evidence="2">
    <location>
        <begin position="5"/>
        <end position="67"/>
    </location>
</feature>
<dbReference type="InterPro" id="IPR036508">
    <property type="entry name" value="Chitin-bd_dom_sf"/>
</dbReference>
<organism evidence="3 4">
    <name type="scientific">Batillaria attramentaria</name>
    <dbReference type="NCBI Taxonomy" id="370345"/>
    <lineage>
        <taxon>Eukaryota</taxon>
        <taxon>Metazoa</taxon>
        <taxon>Spiralia</taxon>
        <taxon>Lophotrochozoa</taxon>
        <taxon>Mollusca</taxon>
        <taxon>Gastropoda</taxon>
        <taxon>Caenogastropoda</taxon>
        <taxon>Sorbeoconcha</taxon>
        <taxon>Cerithioidea</taxon>
        <taxon>Batillariidae</taxon>
        <taxon>Batillaria</taxon>
    </lineage>
</organism>
<feature type="non-terminal residue" evidence="3">
    <location>
        <position position="1"/>
    </location>
</feature>
<feature type="compositionally biased region" description="Low complexity" evidence="1">
    <location>
        <begin position="66"/>
        <end position="125"/>
    </location>
</feature>
<evidence type="ECO:0000313" key="4">
    <source>
        <dbReference type="Proteomes" id="UP001519460"/>
    </source>
</evidence>
<keyword evidence="4" id="KW-1185">Reference proteome</keyword>
<evidence type="ECO:0000256" key="1">
    <source>
        <dbReference type="SAM" id="MobiDB-lite"/>
    </source>
</evidence>
<feature type="region of interest" description="Disordered" evidence="1">
    <location>
        <begin position="65"/>
        <end position="132"/>
    </location>
</feature>
<dbReference type="InterPro" id="IPR002509">
    <property type="entry name" value="NODB_dom"/>
</dbReference>
<dbReference type="InterPro" id="IPR052740">
    <property type="entry name" value="CE4"/>
</dbReference>
<dbReference type="AlphaFoldDB" id="A0ABD0K8U0"/>
<dbReference type="Pfam" id="PF01607">
    <property type="entry name" value="CBM_14"/>
    <property type="match status" value="1"/>
</dbReference>
<dbReference type="SUPFAM" id="SSF57625">
    <property type="entry name" value="Invertebrate chitin-binding proteins"/>
    <property type="match status" value="1"/>
</dbReference>
<proteinExistence type="predicted"/>
<name>A0ABD0K8U0_9CAEN</name>
<dbReference type="PROSITE" id="PS50940">
    <property type="entry name" value="CHIT_BIND_II"/>
    <property type="match status" value="1"/>
</dbReference>
<accession>A0ABD0K8U0</accession>
<dbReference type="Pfam" id="PF01522">
    <property type="entry name" value="Polysacc_deac_1"/>
    <property type="match status" value="1"/>
</dbReference>
<dbReference type="Proteomes" id="UP001519460">
    <property type="component" value="Unassembled WGS sequence"/>
</dbReference>
<sequence>TTSCANPCDTAAPDSFVCDPCRDGRYFFRCMGDGTRYEFQCRTGLVFDNVYHACTWPAPDGSNVCTSGSSQSATSQAGETTTASGETTTAPGETTTAPKETTTAPWETTNAPLKTTTAPGETTTADGGGLSTTTAPFPTGTCDPTTCSLPNCRCVGSDIPGDLNVTQVPQMVLLTFDDYIVRSNFIKYDQLFPADQQAALKNPNGCRTSATFFVSGDFTDMELVKTLYERGNEMASHSISHGQPRWWDRAAWDKEIQGMRERLAQAIGSNVREIRGMRSPYLELGGEPQFSMLQDNGFLYDSSMYGGSLSEDGTAPLWPFTLKYPPASPPEVCDQTRCPTRSYPQIWEVPLVRQYTLTLASCSMTDACYLGSSPSKEDVVAYLRHNFNRHYTRNRSPFMISLHSYWFDNVQNSFQGLKEFLAELSGMPDVWQVSVSQMLDWVRNPLPMNRLDKLKSWQC</sequence>
<dbReference type="PANTHER" id="PTHR45985:SF3">
    <property type="entry name" value="CHITIN DEACETYLASE-LIKE 4"/>
    <property type="match status" value="1"/>
</dbReference>
<protein>
    <recommendedName>
        <fullName evidence="2">Chitin-binding type-2 domain-containing protein</fullName>
    </recommendedName>
</protein>
<dbReference type="EMBL" id="JACVVK020000226">
    <property type="protein sequence ID" value="KAK7483499.1"/>
    <property type="molecule type" value="Genomic_DNA"/>
</dbReference>